<comment type="caution">
    <text evidence="2">The sequence shown here is derived from an EMBL/GenBank/DDBJ whole genome shotgun (WGS) entry which is preliminary data.</text>
</comment>
<dbReference type="InterPro" id="IPR043502">
    <property type="entry name" value="DNA/RNA_pol_sf"/>
</dbReference>
<evidence type="ECO:0000259" key="1">
    <source>
        <dbReference type="PROSITE" id="PS50878"/>
    </source>
</evidence>
<dbReference type="PANTHER" id="PTHR33116">
    <property type="entry name" value="REVERSE TRANSCRIPTASE ZINC-BINDING DOMAIN-CONTAINING PROTEIN-RELATED-RELATED"/>
    <property type="match status" value="1"/>
</dbReference>
<accession>A0AAV0YD32</accession>
<dbReference type="SUPFAM" id="SSF56672">
    <property type="entry name" value="DNA/RNA polymerases"/>
    <property type="match status" value="1"/>
</dbReference>
<dbReference type="Pfam" id="PF00078">
    <property type="entry name" value="RVT_1"/>
    <property type="match status" value="1"/>
</dbReference>
<dbReference type="Proteomes" id="UP001157006">
    <property type="component" value="Unassembled WGS sequence"/>
</dbReference>
<evidence type="ECO:0000313" key="3">
    <source>
        <dbReference type="Proteomes" id="UP001157006"/>
    </source>
</evidence>
<feature type="domain" description="Reverse transcriptase" evidence="1">
    <location>
        <begin position="1"/>
        <end position="120"/>
    </location>
</feature>
<evidence type="ECO:0000313" key="2">
    <source>
        <dbReference type="EMBL" id="CAI8583103.1"/>
    </source>
</evidence>
<dbReference type="PANTHER" id="PTHR33116:SF66">
    <property type="entry name" value="REVERSE TRANSCRIPTASE ZINC-BINDING DOMAIN-CONTAINING PROTEIN"/>
    <property type="match status" value="1"/>
</dbReference>
<reference evidence="2 3" key="1">
    <citation type="submission" date="2023-01" db="EMBL/GenBank/DDBJ databases">
        <authorList>
            <person name="Kreplak J."/>
        </authorList>
    </citation>
    <scope>NUCLEOTIDE SEQUENCE [LARGE SCALE GENOMIC DNA]</scope>
</reference>
<name>A0AAV0YD32_VICFA</name>
<dbReference type="AlphaFoldDB" id="A0AAV0YD32"/>
<gene>
    <name evidence="2" type="ORF">VFH_U011800</name>
</gene>
<sequence>MKAKRGIRQGEPLSPYLFLVVMEYLQRCMYHMQLNPNFNHHSKCEKLQLTNLMFTDDILLFSRGDVLSLDLMLKAFYTFSKSTGVPLTCKKLAICHYMVLVDKIVARIRHWSVNFLSYAGRLQLIKSISFAMANYWLLCFPLPKFVIKKIDSICRSFLWTGKDTLSNKSLVAWVDVCNLVKQGGLGVINLAFWNKCTMLKLLWNICKKGDNLWVKWIHSYYIKNHDIMKVKPKRNNTWVMRKVLECRLFIEHNWALWNDIMKQENFLMQYVYLHQISDPKVIWHKLMQFNLARLRALMIFWLACHGKLVTKSRLVRFDILDGCSWIMSLTVGTRFLIGFFCMLEEKVGGPRFLNFL</sequence>
<protein>
    <recommendedName>
        <fullName evidence="1">Reverse transcriptase domain-containing protein</fullName>
    </recommendedName>
</protein>
<dbReference type="PROSITE" id="PS50878">
    <property type="entry name" value="RT_POL"/>
    <property type="match status" value="1"/>
</dbReference>
<dbReference type="InterPro" id="IPR000477">
    <property type="entry name" value="RT_dom"/>
</dbReference>
<proteinExistence type="predicted"/>
<keyword evidence="3" id="KW-1185">Reference proteome</keyword>
<dbReference type="EMBL" id="CATIWC010000421">
    <property type="protein sequence ID" value="CAI8583103.1"/>
    <property type="molecule type" value="Genomic_DNA"/>
</dbReference>
<organism evidence="2 3">
    <name type="scientific">Vicia faba</name>
    <name type="common">Broad bean</name>
    <name type="synonym">Faba vulgaris</name>
    <dbReference type="NCBI Taxonomy" id="3906"/>
    <lineage>
        <taxon>Eukaryota</taxon>
        <taxon>Viridiplantae</taxon>
        <taxon>Streptophyta</taxon>
        <taxon>Embryophyta</taxon>
        <taxon>Tracheophyta</taxon>
        <taxon>Spermatophyta</taxon>
        <taxon>Magnoliopsida</taxon>
        <taxon>eudicotyledons</taxon>
        <taxon>Gunneridae</taxon>
        <taxon>Pentapetalae</taxon>
        <taxon>rosids</taxon>
        <taxon>fabids</taxon>
        <taxon>Fabales</taxon>
        <taxon>Fabaceae</taxon>
        <taxon>Papilionoideae</taxon>
        <taxon>50 kb inversion clade</taxon>
        <taxon>NPAAA clade</taxon>
        <taxon>Hologalegina</taxon>
        <taxon>IRL clade</taxon>
        <taxon>Fabeae</taxon>
        <taxon>Vicia</taxon>
    </lineage>
</organism>